<dbReference type="AlphaFoldDB" id="A0A191UG89"/>
<dbReference type="Pfam" id="PF00196">
    <property type="entry name" value="GerE"/>
    <property type="match status" value="1"/>
</dbReference>
<dbReference type="EMBL" id="CP015922">
    <property type="protein sequence ID" value="ANI99930.1"/>
    <property type="molecule type" value="Genomic_DNA"/>
</dbReference>
<dbReference type="InterPro" id="IPR011006">
    <property type="entry name" value="CheY-like_superfamily"/>
</dbReference>
<dbReference type="SMART" id="SM00421">
    <property type="entry name" value="HTH_LUXR"/>
    <property type="match status" value="1"/>
</dbReference>
<organism evidence="6 7">
    <name type="scientific">Polynucleobacter wuianus</name>
    <dbReference type="NCBI Taxonomy" id="1743168"/>
    <lineage>
        <taxon>Bacteria</taxon>
        <taxon>Pseudomonadati</taxon>
        <taxon>Pseudomonadota</taxon>
        <taxon>Betaproteobacteria</taxon>
        <taxon>Burkholderiales</taxon>
        <taxon>Burkholderiaceae</taxon>
        <taxon>Polynucleobacter</taxon>
    </lineage>
</organism>
<dbReference type="SMART" id="SM00448">
    <property type="entry name" value="REC"/>
    <property type="match status" value="1"/>
</dbReference>
<feature type="domain" description="Response regulatory" evidence="5">
    <location>
        <begin position="18"/>
        <end position="132"/>
    </location>
</feature>
<dbReference type="InterPro" id="IPR036388">
    <property type="entry name" value="WH-like_DNA-bd_sf"/>
</dbReference>
<gene>
    <name evidence="6" type="ORF">A8O14_07520</name>
</gene>
<dbReference type="PROSITE" id="PS50110">
    <property type="entry name" value="RESPONSE_REGULATORY"/>
    <property type="match status" value="1"/>
</dbReference>
<dbReference type="Pfam" id="PF00072">
    <property type="entry name" value="Response_reg"/>
    <property type="match status" value="1"/>
</dbReference>
<protein>
    <recommendedName>
        <fullName evidence="8">DNA-binding response regulator</fullName>
    </recommendedName>
</protein>
<reference evidence="7" key="1">
    <citation type="submission" date="2016-05" db="EMBL/GenBank/DDBJ databases">
        <title>Polynucleobacter sp. QLW-P1FAT50C-4 genome.</title>
        <authorList>
            <person name="Hahn M.W."/>
        </authorList>
    </citation>
    <scope>NUCLEOTIDE SEQUENCE [LARGE SCALE GENOMIC DNA]</scope>
    <source>
        <strain evidence="7">QLW-P1FAT50C-4</strain>
    </source>
</reference>
<dbReference type="KEGG" id="pwu:A8O14_07520"/>
<dbReference type="GO" id="GO:0000160">
    <property type="term" value="P:phosphorelay signal transduction system"/>
    <property type="evidence" value="ECO:0007669"/>
    <property type="project" value="InterPro"/>
</dbReference>
<feature type="domain" description="HTH luxR-type" evidence="4">
    <location>
        <begin position="148"/>
        <end position="211"/>
    </location>
</feature>
<dbReference type="InterPro" id="IPR050595">
    <property type="entry name" value="Bact_response_regulator"/>
</dbReference>
<accession>A0A191UG89</accession>
<dbReference type="InterPro" id="IPR001789">
    <property type="entry name" value="Sig_transdc_resp-reg_receiver"/>
</dbReference>
<dbReference type="OrthoDB" id="9802186at2"/>
<sequence>MSPNPSSIKQSQSDRLEHVFLIEDDDGMRNTIQVTLELLGYVVHSFNDPREFLAMDFIEAPSVVITDMRMPNMSGIELQSELSTRGLNIPIVFVSGQSTLEQGLTAMKQGATEFLVKPFSREDLIKAVVNGIGQDLSRLRSLNKAEKVSHLLKMLTKSELDVFKLLEKGFNNQEIVQATGLTLYTVKNYKTKVMQKLGVKSLSELMSLNER</sequence>
<dbReference type="InterPro" id="IPR016032">
    <property type="entry name" value="Sig_transdc_resp-reg_C-effctor"/>
</dbReference>
<proteinExistence type="predicted"/>
<dbReference type="PROSITE" id="PS50043">
    <property type="entry name" value="HTH_LUXR_2"/>
    <property type="match status" value="1"/>
</dbReference>
<dbReference type="SUPFAM" id="SSF46894">
    <property type="entry name" value="C-terminal effector domain of the bipartite response regulators"/>
    <property type="match status" value="1"/>
</dbReference>
<dbReference type="PRINTS" id="PR00038">
    <property type="entry name" value="HTHLUXR"/>
</dbReference>
<dbReference type="GO" id="GO:0003677">
    <property type="term" value="F:DNA binding"/>
    <property type="evidence" value="ECO:0007669"/>
    <property type="project" value="UniProtKB-KW"/>
</dbReference>
<dbReference type="SUPFAM" id="SSF52172">
    <property type="entry name" value="CheY-like"/>
    <property type="match status" value="1"/>
</dbReference>
<evidence type="ECO:0000313" key="7">
    <source>
        <dbReference type="Proteomes" id="UP000078463"/>
    </source>
</evidence>
<dbReference type="PANTHER" id="PTHR44591">
    <property type="entry name" value="STRESS RESPONSE REGULATOR PROTEIN 1"/>
    <property type="match status" value="1"/>
</dbReference>
<evidence type="ECO:0000256" key="2">
    <source>
        <dbReference type="ARBA" id="ARBA00023125"/>
    </source>
</evidence>
<keyword evidence="1 3" id="KW-0597">Phosphoprotein</keyword>
<evidence type="ECO:0000256" key="1">
    <source>
        <dbReference type="ARBA" id="ARBA00022553"/>
    </source>
</evidence>
<keyword evidence="2" id="KW-0238">DNA-binding</keyword>
<dbReference type="GO" id="GO:0006355">
    <property type="term" value="P:regulation of DNA-templated transcription"/>
    <property type="evidence" value="ECO:0007669"/>
    <property type="project" value="InterPro"/>
</dbReference>
<dbReference type="STRING" id="1743168.A8O14_07520"/>
<dbReference type="InterPro" id="IPR000792">
    <property type="entry name" value="Tscrpt_reg_LuxR_C"/>
</dbReference>
<name>A0A191UG89_9BURK</name>
<dbReference type="PANTHER" id="PTHR44591:SF25">
    <property type="entry name" value="CHEMOTAXIS TWO-COMPONENT RESPONSE REGULATOR"/>
    <property type="match status" value="1"/>
</dbReference>
<dbReference type="Gene3D" id="3.40.50.2300">
    <property type="match status" value="1"/>
</dbReference>
<dbReference type="RefSeq" id="WP_068948938.1">
    <property type="nucleotide sequence ID" value="NZ_CP015922.1"/>
</dbReference>
<keyword evidence="7" id="KW-1185">Reference proteome</keyword>
<dbReference type="Proteomes" id="UP000078463">
    <property type="component" value="Chromosome"/>
</dbReference>
<evidence type="ECO:0000259" key="5">
    <source>
        <dbReference type="PROSITE" id="PS50110"/>
    </source>
</evidence>
<evidence type="ECO:0000313" key="6">
    <source>
        <dbReference type="EMBL" id="ANI99930.1"/>
    </source>
</evidence>
<evidence type="ECO:0000256" key="3">
    <source>
        <dbReference type="PROSITE-ProRule" id="PRU00169"/>
    </source>
</evidence>
<dbReference type="CDD" id="cd06170">
    <property type="entry name" value="LuxR_C_like"/>
    <property type="match status" value="1"/>
</dbReference>
<dbReference type="Gene3D" id="1.10.10.10">
    <property type="entry name" value="Winged helix-like DNA-binding domain superfamily/Winged helix DNA-binding domain"/>
    <property type="match status" value="1"/>
</dbReference>
<feature type="modified residue" description="4-aspartylphosphate" evidence="3">
    <location>
        <position position="67"/>
    </location>
</feature>
<evidence type="ECO:0008006" key="8">
    <source>
        <dbReference type="Google" id="ProtNLM"/>
    </source>
</evidence>
<evidence type="ECO:0000259" key="4">
    <source>
        <dbReference type="PROSITE" id="PS50043"/>
    </source>
</evidence>